<dbReference type="AlphaFoldDB" id="A0A7J7K1C0"/>
<feature type="transmembrane region" description="Helical" evidence="1">
    <location>
        <begin position="258"/>
        <end position="279"/>
    </location>
</feature>
<dbReference type="GO" id="GO:0004519">
    <property type="term" value="F:endonuclease activity"/>
    <property type="evidence" value="ECO:0007669"/>
    <property type="project" value="InterPro"/>
</dbReference>
<dbReference type="GO" id="GO:0006506">
    <property type="term" value="P:GPI anchor biosynthetic process"/>
    <property type="evidence" value="ECO:0007669"/>
    <property type="project" value="InterPro"/>
</dbReference>
<dbReference type="PANTHER" id="PTHR31410">
    <property type="entry name" value="TRANSMEMBRANE PROTEIN 246"/>
    <property type="match status" value="1"/>
</dbReference>
<dbReference type="Proteomes" id="UP000593567">
    <property type="component" value="Unassembled WGS sequence"/>
</dbReference>
<proteinExistence type="predicted"/>
<dbReference type="InterPro" id="IPR004042">
    <property type="entry name" value="Intein_endonuc_central"/>
</dbReference>
<dbReference type="EMBL" id="VXIV02001507">
    <property type="protein sequence ID" value="KAF6032430.1"/>
    <property type="molecule type" value="Genomic_DNA"/>
</dbReference>
<dbReference type="PANTHER" id="PTHR31410:SF1">
    <property type="entry name" value="POST-GPI ATTACHMENT TO PROTEINS FACTOR 4"/>
    <property type="match status" value="1"/>
</dbReference>
<feature type="domain" description="DOD-type homing endonuclease" evidence="2">
    <location>
        <begin position="247"/>
        <end position="304"/>
    </location>
</feature>
<dbReference type="OrthoDB" id="2016523at2759"/>
<dbReference type="PROSITE" id="PS50819">
    <property type="entry name" value="INTEIN_ENDONUCLEASE"/>
    <property type="match status" value="1"/>
</dbReference>
<protein>
    <submittedName>
        <fullName evidence="3">TMEM246</fullName>
    </submittedName>
</protein>
<evidence type="ECO:0000256" key="1">
    <source>
        <dbReference type="SAM" id="Phobius"/>
    </source>
</evidence>
<reference evidence="3" key="1">
    <citation type="submission" date="2020-06" db="EMBL/GenBank/DDBJ databases">
        <title>Draft genome of Bugula neritina, a colonial animal packing powerful symbionts and potential medicines.</title>
        <authorList>
            <person name="Rayko M."/>
        </authorList>
    </citation>
    <scope>NUCLEOTIDE SEQUENCE [LARGE SCALE GENOMIC DNA]</scope>
    <source>
        <strain evidence="3">Kwan_BN1</strain>
    </source>
</reference>
<sequence>MPGKSLVKIITLKKTSILVFTISFCIILPLLLKDNIHSPYHFVLSKPFNSSAREENYKFRNDLEVLKSKVYLSRNKKLDKDHLLSQWKETAKFKLIIVIVSASRNHFPSGKNYNPRYLTQVTAKYGYLKLNRPSTQLTDMKLIVCDVDKVSHFEALNLTDYIPKISIYEGVPRSLRMNADAYEQEKVDYVHCLKQSLNYTSDYILIVEDDALPHDDLLEKLDHLFSYRLPKINNTFGYIKLFHPTRLNGYITGDGNRLLEWFASAGLMEHLIASILFIFGFTDQNSIDNRLIRYIFLTLLLLGIGRINVMQWRKISPHFYRFVPAPSCCTPALLFTPTSAKLMVDYLSKVTCRKGYAKDTAMETAGFKNWFFEPKIFTHIGVYSTLHKNLIRPDIVD</sequence>
<keyword evidence="1" id="KW-1133">Transmembrane helix</keyword>
<dbReference type="InterPro" id="IPR029675">
    <property type="entry name" value="PGAP4"/>
</dbReference>
<keyword evidence="1" id="KW-0472">Membrane</keyword>
<feature type="transmembrane region" description="Helical" evidence="1">
    <location>
        <begin position="291"/>
        <end position="309"/>
    </location>
</feature>
<evidence type="ECO:0000313" key="3">
    <source>
        <dbReference type="EMBL" id="KAF6032430.1"/>
    </source>
</evidence>
<feature type="transmembrane region" description="Helical" evidence="1">
    <location>
        <begin position="15"/>
        <end position="32"/>
    </location>
</feature>
<organism evidence="3 4">
    <name type="scientific">Bugula neritina</name>
    <name type="common">Brown bryozoan</name>
    <name type="synonym">Sertularia neritina</name>
    <dbReference type="NCBI Taxonomy" id="10212"/>
    <lineage>
        <taxon>Eukaryota</taxon>
        <taxon>Metazoa</taxon>
        <taxon>Spiralia</taxon>
        <taxon>Lophotrochozoa</taxon>
        <taxon>Bryozoa</taxon>
        <taxon>Gymnolaemata</taxon>
        <taxon>Cheilostomatida</taxon>
        <taxon>Flustrina</taxon>
        <taxon>Buguloidea</taxon>
        <taxon>Bugulidae</taxon>
        <taxon>Bugula</taxon>
    </lineage>
</organism>
<name>A0A7J7K1C0_BUGNE</name>
<evidence type="ECO:0000313" key="4">
    <source>
        <dbReference type="Proteomes" id="UP000593567"/>
    </source>
</evidence>
<keyword evidence="1" id="KW-0812">Transmembrane</keyword>
<gene>
    <name evidence="3" type="ORF">EB796_009244</name>
</gene>
<keyword evidence="4" id="KW-1185">Reference proteome</keyword>
<accession>A0A7J7K1C0</accession>
<dbReference type="GO" id="GO:0016757">
    <property type="term" value="F:glycosyltransferase activity"/>
    <property type="evidence" value="ECO:0007669"/>
    <property type="project" value="InterPro"/>
</dbReference>
<dbReference type="GO" id="GO:0000139">
    <property type="term" value="C:Golgi membrane"/>
    <property type="evidence" value="ECO:0007669"/>
    <property type="project" value="InterPro"/>
</dbReference>
<evidence type="ECO:0000259" key="2">
    <source>
        <dbReference type="PROSITE" id="PS50819"/>
    </source>
</evidence>
<comment type="caution">
    <text evidence="3">The sequence shown here is derived from an EMBL/GenBank/DDBJ whole genome shotgun (WGS) entry which is preliminary data.</text>
</comment>